<dbReference type="InterPro" id="IPR050583">
    <property type="entry name" value="Mycobacterial_A85_antigen"/>
</dbReference>
<dbReference type="Proteomes" id="UP000199019">
    <property type="component" value="Unassembled WGS sequence"/>
</dbReference>
<evidence type="ECO:0000256" key="2">
    <source>
        <dbReference type="ARBA" id="ARBA00005874"/>
    </source>
</evidence>
<dbReference type="SUPFAM" id="SSF53474">
    <property type="entry name" value="alpha/beta-Hydrolases"/>
    <property type="match status" value="1"/>
</dbReference>
<dbReference type="RefSeq" id="WP_091756101.1">
    <property type="nucleotide sequence ID" value="NZ_FOHB01000001.1"/>
</dbReference>
<organism evidence="9 10">
    <name type="scientific">Pedococcus cremeus</name>
    <dbReference type="NCBI Taxonomy" id="587636"/>
    <lineage>
        <taxon>Bacteria</taxon>
        <taxon>Bacillati</taxon>
        <taxon>Actinomycetota</taxon>
        <taxon>Actinomycetes</taxon>
        <taxon>Micrococcales</taxon>
        <taxon>Intrasporangiaceae</taxon>
        <taxon>Pedococcus</taxon>
    </lineage>
</organism>
<keyword evidence="10" id="KW-1185">Reference proteome</keyword>
<dbReference type="PANTHER" id="PTHR48098">
    <property type="entry name" value="ENTEROCHELIN ESTERASE-RELATED"/>
    <property type="match status" value="1"/>
</dbReference>
<comment type="similarity">
    <text evidence="2">Belongs to the mycobacterial A85 antigen family.</text>
</comment>
<gene>
    <name evidence="9" type="ORF">SAMN05216199_1170</name>
</gene>
<dbReference type="InterPro" id="IPR000801">
    <property type="entry name" value="Esterase-like"/>
</dbReference>
<dbReference type="InterPro" id="IPR006311">
    <property type="entry name" value="TAT_signal"/>
</dbReference>
<reference evidence="10" key="1">
    <citation type="submission" date="2016-10" db="EMBL/GenBank/DDBJ databases">
        <authorList>
            <person name="Varghese N."/>
            <person name="Submissions S."/>
        </authorList>
    </citation>
    <scope>NUCLEOTIDE SEQUENCE [LARGE SCALE GENOMIC DNA]</scope>
    <source>
        <strain evidence="10">CGMCC 1.6963</strain>
    </source>
</reference>
<dbReference type="EC" id="2.3.1.20" evidence="4"/>
<dbReference type="OrthoDB" id="3210113at2"/>
<dbReference type="GO" id="GO:0050348">
    <property type="term" value="F:trehalose O-mycolyltransferase activity"/>
    <property type="evidence" value="ECO:0007669"/>
    <property type="project" value="UniProtKB-EC"/>
</dbReference>
<evidence type="ECO:0000256" key="8">
    <source>
        <dbReference type="ARBA" id="ARBA00048109"/>
    </source>
</evidence>
<dbReference type="PANTHER" id="PTHR48098:SF1">
    <property type="entry name" value="DIACYLGLYCEROL ACYLTRANSFERASE_MYCOLYLTRANSFERASE AG85A"/>
    <property type="match status" value="1"/>
</dbReference>
<dbReference type="STRING" id="587636.SAMN05216199_1170"/>
<dbReference type="Pfam" id="PF00756">
    <property type="entry name" value="Esterase"/>
    <property type="match status" value="1"/>
</dbReference>
<keyword evidence="5" id="KW-0808">Transferase</keyword>
<evidence type="ECO:0000256" key="6">
    <source>
        <dbReference type="ARBA" id="ARBA00023315"/>
    </source>
</evidence>
<dbReference type="EMBL" id="FOHB01000001">
    <property type="protein sequence ID" value="SER77502.1"/>
    <property type="molecule type" value="Genomic_DNA"/>
</dbReference>
<evidence type="ECO:0000256" key="4">
    <source>
        <dbReference type="ARBA" id="ARBA00013244"/>
    </source>
</evidence>
<dbReference type="EC" id="2.3.1.122" evidence="3"/>
<comment type="catalytic activity">
    <reaction evidence="1">
        <text>2 alpha,alpha'-trehalose 6-mycolate = alpha,alpha'-trehalose 6,6'-bismycolate + alpha,alpha-trehalose</text>
        <dbReference type="Rhea" id="RHEA:23472"/>
        <dbReference type="ChEBI" id="CHEBI:16551"/>
        <dbReference type="ChEBI" id="CHEBI:18195"/>
        <dbReference type="ChEBI" id="CHEBI:18234"/>
        <dbReference type="EC" id="2.3.1.122"/>
    </reaction>
</comment>
<sequence>MASVTRRSVIGAALGAGAVAALAGCGDPVVWRSGRLDSDHWPGHRPRWRLALPKGSKAPPLVVVLHGRGGNADAAFDDLRLQDHVTRTGLAVASVDGGDLYWHARRSGADPGAMVTDDLLPLLRDESGYAGPLAFLGWSMGGYGSLLLASALGPRVVGAVVAESAALWTEPGASAPGAFDDREDFRAHDVFATSRTRVLARIPVRLDCGDTDPFVAANRAFARRLPSAHLTVDKGGHNTDYWRGHAAAQLDWVAARLRDGRGQ</sequence>
<evidence type="ECO:0000256" key="5">
    <source>
        <dbReference type="ARBA" id="ARBA00022679"/>
    </source>
</evidence>
<dbReference type="PROSITE" id="PS51318">
    <property type="entry name" value="TAT"/>
    <property type="match status" value="1"/>
</dbReference>
<dbReference type="GO" id="GO:0004144">
    <property type="term" value="F:diacylglycerol O-acyltransferase activity"/>
    <property type="evidence" value="ECO:0007669"/>
    <property type="project" value="UniProtKB-EC"/>
</dbReference>
<evidence type="ECO:0000256" key="1">
    <source>
        <dbReference type="ARBA" id="ARBA00000697"/>
    </source>
</evidence>
<evidence type="ECO:0000313" key="9">
    <source>
        <dbReference type="EMBL" id="SER77502.1"/>
    </source>
</evidence>
<keyword evidence="6" id="KW-0012">Acyltransferase</keyword>
<name>A0A1H9RXH8_9MICO</name>
<accession>A0A1H9RXH8</accession>
<protein>
    <recommendedName>
        <fullName evidence="7">Acyl-CoA:diacylglycerol acyltransferase</fullName>
        <ecNumber evidence="3">2.3.1.122</ecNumber>
        <ecNumber evidence="4">2.3.1.20</ecNumber>
    </recommendedName>
</protein>
<dbReference type="Gene3D" id="3.40.50.1820">
    <property type="entry name" value="alpha/beta hydrolase"/>
    <property type="match status" value="1"/>
</dbReference>
<evidence type="ECO:0000256" key="3">
    <source>
        <dbReference type="ARBA" id="ARBA00012820"/>
    </source>
</evidence>
<evidence type="ECO:0000256" key="7">
    <source>
        <dbReference type="ARBA" id="ARBA00032572"/>
    </source>
</evidence>
<comment type="catalytic activity">
    <reaction evidence="8">
        <text>an acyl-CoA + a 1,2-diacyl-sn-glycerol = a triacyl-sn-glycerol + CoA</text>
        <dbReference type="Rhea" id="RHEA:10868"/>
        <dbReference type="ChEBI" id="CHEBI:17815"/>
        <dbReference type="ChEBI" id="CHEBI:57287"/>
        <dbReference type="ChEBI" id="CHEBI:58342"/>
        <dbReference type="ChEBI" id="CHEBI:64615"/>
        <dbReference type="EC" id="2.3.1.20"/>
    </reaction>
</comment>
<dbReference type="InterPro" id="IPR029058">
    <property type="entry name" value="AB_hydrolase_fold"/>
</dbReference>
<dbReference type="AlphaFoldDB" id="A0A1H9RXH8"/>
<dbReference type="PROSITE" id="PS51257">
    <property type="entry name" value="PROKAR_LIPOPROTEIN"/>
    <property type="match status" value="1"/>
</dbReference>
<proteinExistence type="inferred from homology"/>
<evidence type="ECO:0000313" key="10">
    <source>
        <dbReference type="Proteomes" id="UP000199019"/>
    </source>
</evidence>